<dbReference type="PANTHER" id="PTHR12983:SF9">
    <property type="entry name" value="E3 UBIQUITIN-PROTEIN LIGASE RNF10"/>
    <property type="match status" value="1"/>
</dbReference>
<evidence type="ECO:0000256" key="5">
    <source>
        <dbReference type="ARBA" id="ARBA00022833"/>
    </source>
</evidence>
<evidence type="ECO:0000256" key="4">
    <source>
        <dbReference type="ARBA" id="ARBA00022771"/>
    </source>
</evidence>
<feature type="region of interest" description="Disordered" evidence="7">
    <location>
        <begin position="103"/>
        <end position="123"/>
    </location>
</feature>
<feature type="region of interest" description="Disordered" evidence="7">
    <location>
        <begin position="1"/>
        <end position="83"/>
    </location>
</feature>
<evidence type="ECO:0000256" key="2">
    <source>
        <dbReference type="ARBA" id="ARBA00022490"/>
    </source>
</evidence>
<comment type="subcellular location">
    <subcellularLocation>
        <location evidence="1">Cytoplasm</location>
    </subcellularLocation>
</comment>
<feature type="compositionally biased region" description="Polar residues" evidence="7">
    <location>
        <begin position="11"/>
        <end position="28"/>
    </location>
</feature>
<proteinExistence type="predicted"/>
<dbReference type="SMART" id="SM00184">
    <property type="entry name" value="RING"/>
    <property type="match status" value="1"/>
</dbReference>
<keyword evidence="3" id="KW-0479">Metal-binding</keyword>
<evidence type="ECO:0000256" key="3">
    <source>
        <dbReference type="ARBA" id="ARBA00022723"/>
    </source>
</evidence>
<dbReference type="GeneID" id="14540968"/>
<dbReference type="OrthoDB" id="302966at2759"/>
<sequence>MTSLPPFDNPMTDNKNKFTGSGSKTPTLQQQQQQNFNKRTNGKRAQNNRSKSRKFDHRNDNELTSLESPLTQGRKVNGNSRKNQISINHLLDFQSYRDTEQYAMNHQRDRARRRSSSHKKNQPVKVQLAGMKYINVNFKFVVDSRLDYKVQQLDPNVPIDVTNIMSIIAPKASCPICLTDDIIAPRMIVSCGHILCLKCVLSLLEHEVPKAKKRESAAIVEKYRECPLCFSIIRKNELKPVIIRYIDEQFEVPKVRDETVLTLMMRDSHKILSMPKAIAVSNHVTDFPDINQTDLTSYSRIFKGDHNYMTSMYEVEKAQIVANHEEEKELYGDDSALVQQALSHIDQEVADWTSRLAAPLKKDHKHAHHYDDASLPLPLHQTFYYYETGFNAGCTYVLSPLDMKVLKATYSNYESLPTSIVAKIENIRYEELSQETSMTKYKYLSHLPIGTQIGFLECDWNNNEYVSQPIWDMYKNDLVKRSKNSSKRFLREERNRKRAESEEEFRLRQFYMEENGFTSEDLANGKGSFSSYDISNRFASLSVNGGPMPPLSDNPLSTESENDNNVNDEAENENAVDDDENDAYVTTVWGTRIKKSQDVNNLPEIAIEDEWDDWDADGLIRKAREENNENDGGNDVSGNGGIGHGKKKKKKKLILMSS</sequence>
<dbReference type="InterPro" id="IPR017907">
    <property type="entry name" value="Znf_RING_CS"/>
</dbReference>
<evidence type="ECO:0000256" key="1">
    <source>
        <dbReference type="ARBA" id="ARBA00004496"/>
    </source>
</evidence>
<feature type="region of interest" description="Disordered" evidence="7">
    <location>
        <begin position="544"/>
        <end position="576"/>
    </location>
</feature>
<keyword evidence="10" id="KW-1185">Reference proteome</keyword>
<dbReference type="PROSITE" id="PS00518">
    <property type="entry name" value="ZF_RING_1"/>
    <property type="match status" value="1"/>
</dbReference>
<name>H8X7Q3_CANO9</name>
<dbReference type="GO" id="GO:0045944">
    <property type="term" value="P:positive regulation of transcription by RNA polymerase II"/>
    <property type="evidence" value="ECO:0007669"/>
    <property type="project" value="TreeGrafter"/>
</dbReference>
<dbReference type="PROSITE" id="PS50089">
    <property type="entry name" value="ZF_RING_2"/>
    <property type="match status" value="1"/>
</dbReference>
<feature type="compositionally biased region" description="Acidic residues" evidence="7">
    <location>
        <begin position="560"/>
        <end position="576"/>
    </location>
</feature>
<keyword evidence="2" id="KW-0963">Cytoplasm</keyword>
<evidence type="ECO:0000313" key="10">
    <source>
        <dbReference type="Proteomes" id="UP000005018"/>
    </source>
</evidence>
<dbReference type="HOGENOM" id="CLU_011811_0_0_1"/>
<evidence type="ECO:0000313" key="9">
    <source>
        <dbReference type="EMBL" id="CCG23838.1"/>
    </source>
</evidence>
<evidence type="ECO:0000259" key="8">
    <source>
        <dbReference type="PROSITE" id="PS50089"/>
    </source>
</evidence>
<dbReference type="GO" id="GO:0008270">
    <property type="term" value="F:zinc ion binding"/>
    <property type="evidence" value="ECO:0007669"/>
    <property type="project" value="UniProtKB-KW"/>
</dbReference>
<feature type="domain" description="RING-type" evidence="8">
    <location>
        <begin position="174"/>
        <end position="229"/>
    </location>
</feature>
<dbReference type="SUPFAM" id="SSF57850">
    <property type="entry name" value="RING/U-box"/>
    <property type="match status" value="1"/>
</dbReference>
<dbReference type="InterPro" id="IPR013083">
    <property type="entry name" value="Znf_RING/FYVE/PHD"/>
</dbReference>
<dbReference type="GO" id="GO:0005737">
    <property type="term" value="C:cytoplasm"/>
    <property type="evidence" value="ECO:0007669"/>
    <property type="project" value="UniProtKB-SubCell"/>
</dbReference>
<dbReference type="GO" id="GO:0000976">
    <property type="term" value="F:transcription cis-regulatory region binding"/>
    <property type="evidence" value="ECO:0007669"/>
    <property type="project" value="TreeGrafter"/>
</dbReference>
<dbReference type="InterPro" id="IPR018957">
    <property type="entry name" value="Znf_C3HC4_RING-type"/>
</dbReference>
<dbReference type="RefSeq" id="XP_003869970.1">
    <property type="nucleotide sequence ID" value="XM_003869921.1"/>
</dbReference>
<protein>
    <submittedName>
        <fullName evidence="9">Mag2 protein</fullName>
    </submittedName>
</protein>
<dbReference type="InterPro" id="IPR039739">
    <property type="entry name" value="MAG2/RNF10"/>
</dbReference>
<dbReference type="KEGG" id="cot:CORT_0E02510"/>
<dbReference type="Pfam" id="PF00097">
    <property type="entry name" value="zf-C3HC4"/>
    <property type="match status" value="1"/>
</dbReference>
<reference evidence="9 10" key="1">
    <citation type="journal article" date="2012" name="PLoS ONE">
        <title>Sequence and analysis of the genome of the pathogenic yeast Candida orthopsilosis.</title>
        <authorList>
            <person name="Riccombeni A."/>
            <person name="Vidanes G."/>
            <person name="Proux-Wera E."/>
            <person name="Wolfe K.H."/>
            <person name="Butler G."/>
        </authorList>
    </citation>
    <scope>NUCLEOTIDE SEQUENCE [LARGE SCALE GENOMIC DNA]</scope>
    <source>
        <strain evidence="9 10">Co 90-125</strain>
    </source>
</reference>
<accession>H8X7Q3</accession>
<evidence type="ECO:0000256" key="6">
    <source>
        <dbReference type="PROSITE-ProRule" id="PRU00175"/>
    </source>
</evidence>
<evidence type="ECO:0000256" key="7">
    <source>
        <dbReference type="SAM" id="MobiDB-lite"/>
    </source>
</evidence>
<keyword evidence="4 6" id="KW-0863">Zinc-finger</keyword>
<feature type="compositionally biased region" description="Polar residues" evidence="7">
    <location>
        <begin position="62"/>
        <end position="71"/>
    </location>
</feature>
<keyword evidence="5" id="KW-0862">Zinc</keyword>
<gene>
    <name evidence="9" type="ORF">CORT_0E02510</name>
</gene>
<dbReference type="Proteomes" id="UP000005018">
    <property type="component" value="Chromosome 5"/>
</dbReference>
<feature type="compositionally biased region" description="Polar residues" evidence="7">
    <location>
        <begin position="35"/>
        <end position="49"/>
    </location>
</feature>
<dbReference type="Gene3D" id="3.30.40.10">
    <property type="entry name" value="Zinc/RING finger domain, C3HC4 (zinc finger)"/>
    <property type="match status" value="1"/>
</dbReference>
<feature type="compositionally biased region" description="Basic residues" evidence="7">
    <location>
        <begin position="644"/>
        <end position="658"/>
    </location>
</feature>
<dbReference type="InterPro" id="IPR001841">
    <property type="entry name" value="Znf_RING"/>
</dbReference>
<organism evidence="9 10">
    <name type="scientific">Candida orthopsilosis (strain 90-125)</name>
    <name type="common">Yeast</name>
    <dbReference type="NCBI Taxonomy" id="1136231"/>
    <lineage>
        <taxon>Eukaryota</taxon>
        <taxon>Fungi</taxon>
        <taxon>Dikarya</taxon>
        <taxon>Ascomycota</taxon>
        <taxon>Saccharomycotina</taxon>
        <taxon>Pichiomycetes</taxon>
        <taxon>Debaryomycetaceae</taxon>
        <taxon>Candida/Lodderomyces clade</taxon>
        <taxon>Candida</taxon>
    </lineage>
</organism>
<dbReference type="PANTHER" id="PTHR12983">
    <property type="entry name" value="RING FINGER 10 FAMILY MEMBER"/>
    <property type="match status" value="1"/>
</dbReference>
<dbReference type="EMBL" id="HE681723">
    <property type="protein sequence ID" value="CCG23838.1"/>
    <property type="molecule type" value="Genomic_DNA"/>
</dbReference>
<feature type="region of interest" description="Disordered" evidence="7">
    <location>
        <begin position="623"/>
        <end position="658"/>
    </location>
</feature>
<feature type="compositionally biased region" description="Basic residues" evidence="7">
    <location>
        <begin position="109"/>
        <end position="122"/>
    </location>
</feature>
<dbReference type="AlphaFoldDB" id="H8X7Q3"/>
<dbReference type="eggNOG" id="KOG2164">
    <property type="taxonomic scope" value="Eukaryota"/>
</dbReference>